<dbReference type="SUPFAM" id="SSF51316">
    <property type="entry name" value="Mss4-like"/>
    <property type="match status" value="1"/>
</dbReference>
<feature type="domain" description="CENP-V/GFA" evidence="6">
    <location>
        <begin position="32"/>
        <end position="160"/>
    </location>
</feature>
<evidence type="ECO:0000313" key="7">
    <source>
        <dbReference type="EMBL" id="POR38502.1"/>
    </source>
</evidence>
<evidence type="ECO:0000259" key="6">
    <source>
        <dbReference type="PROSITE" id="PS51891"/>
    </source>
</evidence>
<evidence type="ECO:0000256" key="3">
    <source>
        <dbReference type="ARBA" id="ARBA00022833"/>
    </source>
</evidence>
<dbReference type="PANTHER" id="PTHR33337:SF40">
    <property type="entry name" value="CENP-V_GFA DOMAIN-CONTAINING PROTEIN-RELATED"/>
    <property type="match status" value="1"/>
</dbReference>
<comment type="similarity">
    <text evidence="1">Belongs to the Gfa family.</text>
</comment>
<accession>A0A2S4L7S4</accession>
<dbReference type="PROSITE" id="PS51891">
    <property type="entry name" value="CENP_V_GFA"/>
    <property type="match status" value="1"/>
</dbReference>
<dbReference type="Gene3D" id="3.90.1590.10">
    <property type="entry name" value="glutathione-dependent formaldehyde- activating enzyme (gfa)"/>
    <property type="match status" value="1"/>
</dbReference>
<dbReference type="InterPro" id="IPR006913">
    <property type="entry name" value="CENP-V/GFA"/>
</dbReference>
<proteinExistence type="inferred from homology"/>
<dbReference type="OrthoDB" id="9970124at2759"/>
<dbReference type="GO" id="GO:0016846">
    <property type="term" value="F:carbon-sulfur lyase activity"/>
    <property type="evidence" value="ECO:0007669"/>
    <property type="project" value="InterPro"/>
</dbReference>
<keyword evidence="8" id="KW-1185">Reference proteome</keyword>
<gene>
    <name evidence="7" type="ORF">TPAR_01282</name>
</gene>
<dbReference type="GO" id="GO:0046872">
    <property type="term" value="F:metal ion binding"/>
    <property type="evidence" value="ECO:0007669"/>
    <property type="project" value="UniProtKB-KW"/>
</dbReference>
<organism evidence="7 8">
    <name type="scientific">Tolypocladium paradoxum</name>
    <dbReference type="NCBI Taxonomy" id="94208"/>
    <lineage>
        <taxon>Eukaryota</taxon>
        <taxon>Fungi</taxon>
        <taxon>Dikarya</taxon>
        <taxon>Ascomycota</taxon>
        <taxon>Pezizomycotina</taxon>
        <taxon>Sordariomycetes</taxon>
        <taxon>Hypocreomycetidae</taxon>
        <taxon>Hypocreales</taxon>
        <taxon>Ophiocordycipitaceae</taxon>
        <taxon>Tolypocladium</taxon>
    </lineage>
</organism>
<reference evidence="7 8" key="1">
    <citation type="submission" date="2018-01" db="EMBL/GenBank/DDBJ databases">
        <title>Harnessing the power of phylogenomics to disentangle the directionality and signatures of interkingdom host jumping in the parasitic fungal genus Tolypocladium.</title>
        <authorList>
            <person name="Quandt C.A."/>
            <person name="Patterson W."/>
            <person name="Spatafora J.W."/>
        </authorList>
    </citation>
    <scope>NUCLEOTIDE SEQUENCE [LARGE SCALE GENOMIC DNA]</scope>
    <source>
        <strain evidence="7 8">NRBC 100945</strain>
    </source>
</reference>
<keyword evidence="3" id="KW-0862">Zinc</keyword>
<name>A0A2S4L7S4_9HYPO</name>
<dbReference type="InterPro" id="IPR011057">
    <property type="entry name" value="Mss4-like_sf"/>
</dbReference>
<dbReference type="Proteomes" id="UP000237481">
    <property type="component" value="Unassembled WGS sequence"/>
</dbReference>
<evidence type="ECO:0000256" key="1">
    <source>
        <dbReference type="ARBA" id="ARBA00005495"/>
    </source>
</evidence>
<keyword evidence="2" id="KW-0479">Metal-binding</keyword>
<evidence type="ECO:0000313" key="8">
    <source>
        <dbReference type="Proteomes" id="UP000237481"/>
    </source>
</evidence>
<dbReference type="Pfam" id="PF04828">
    <property type="entry name" value="GFA"/>
    <property type="match status" value="1"/>
</dbReference>
<dbReference type="EMBL" id="PKSG01000131">
    <property type="protein sequence ID" value="POR38502.1"/>
    <property type="molecule type" value="Genomic_DNA"/>
</dbReference>
<dbReference type="AlphaFoldDB" id="A0A2S4L7S4"/>
<protein>
    <recommendedName>
        <fullName evidence="6">CENP-V/GFA domain-containing protein</fullName>
    </recommendedName>
</protein>
<evidence type="ECO:0000256" key="5">
    <source>
        <dbReference type="SAM" id="MobiDB-lite"/>
    </source>
</evidence>
<sequence length="172" mass="19694">MSMPGEEMWQTRPPYQQPDETSAERAAFHRKLRGACHCGRVVYWLSRDRPLASKYCHCSDCAPFQWAAIFPKSDMAFQHGTAGLRFYSSATKRAEHDLPCKVSCSHCGTLIMDEGRNMALLFPTLLSFEDEEQTRNFEVQCHIFYPQRVVDIPDGKPKWAGMDKKSRLLGES</sequence>
<keyword evidence="4" id="KW-0456">Lyase</keyword>
<evidence type="ECO:0000256" key="2">
    <source>
        <dbReference type="ARBA" id="ARBA00022723"/>
    </source>
</evidence>
<comment type="caution">
    <text evidence="7">The sequence shown here is derived from an EMBL/GenBank/DDBJ whole genome shotgun (WGS) entry which is preliminary data.</text>
</comment>
<feature type="region of interest" description="Disordered" evidence="5">
    <location>
        <begin position="1"/>
        <end position="23"/>
    </location>
</feature>
<dbReference type="STRING" id="94208.A0A2S4L7S4"/>
<dbReference type="PANTHER" id="PTHR33337">
    <property type="entry name" value="GFA DOMAIN-CONTAINING PROTEIN"/>
    <property type="match status" value="1"/>
</dbReference>
<evidence type="ECO:0000256" key="4">
    <source>
        <dbReference type="ARBA" id="ARBA00023239"/>
    </source>
</evidence>